<evidence type="ECO:0000256" key="7">
    <source>
        <dbReference type="ARBA" id="ARBA00022801"/>
    </source>
</evidence>
<organism evidence="18 19">
    <name type="scientific">Candidatus Gallionella acididurans</name>
    <dbReference type="NCBI Taxonomy" id="1796491"/>
    <lineage>
        <taxon>Bacteria</taxon>
        <taxon>Pseudomonadati</taxon>
        <taxon>Pseudomonadota</taxon>
        <taxon>Betaproteobacteria</taxon>
        <taxon>Nitrosomonadales</taxon>
        <taxon>Gallionellaceae</taxon>
        <taxon>Gallionella</taxon>
    </lineage>
</organism>
<dbReference type="InterPro" id="IPR000214">
    <property type="entry name" value="Znf_DNA_glyclase/AP_lyase"/>
</dbReference>
<dbReference type="FunFam" id="3.20.190.10:FF:000001">
    <property type="entry name" value="Formamidopyrimidine-DNA glycosylase"/>
    <property type="match status" value="1"/>
</dbReference>
<dbReference type="InterPro" id="IPR020629">
    <property type="entry name" value="FPG_Glyclase"/>
</dbReference>
<dbReference type="HAMAP" id="MF_00103">
    <property type="entry name" value="Fapy_DNA_glycosyl"/>
    <property type="match status" value="1"/>
</dbReference>
<dbReference type="Proteomes" id="UP000070578">
    <property type="component" value="Unassembled WGS sequence"/>
</dbReference>
<dbReference type="GO" id="GO:0003684">
    <property type="term" value="F:damaged DNA binding"/>
    <property type="evidence" value="ECO:0007669"/>
    <property type="project" value="InterPro"/>
</dbReference>
<dbReference type="Pfam" id="PF06827">
    <property type="entry name" value="zf-FPG_IleRS"/>
    <property type="match status" value="1"/>
</dbReference>
<comment type="cofactor">
    <cofactor evidence="15">
        <name>Zn(2+)</name>
        <dbReference type="ChEBI" id="CHEBI:29105"/>
    </cofactor>
    <text evidence="15">Binds 1 zinc ion per subunit.</text>
</comment>
<keyword evidence="8 15" id="KW-0862">Zinc</keyword>
<dbReference type="NCBIfam" id="TIGR00577">
    <property type="entry name" value="fpg"/>
    <property type="match status" value="1"/>
</dbReference>
<dbReference type="PATRIC" id="fig|1796491.3.peg.1658"/>
<dbReference type="PANTHER" id="PTHR22993">
    <property type="entry name" value="FORMAMIDOPYRIMIDINE-DNA GLYCOSYLASE"/>
    <property type="match status" value="1"/>
</dbReference>
<feature type="binding site" evidence="15">
    <location>
        <position position="167"/>
    </location>
    <ligand>
        <name>DNA</name>
        <dbReference type="ChEBI" id="CHEBI:16991"/>
    </ligand>
</feature>
<evidence type="ECO:0000256" key="5">
    <source>
        <dbReference type="ARBA" id="ARBA00022763"/>
    </source>
</evidence>
<feature type="active site" description="Schiff-base intermediate with DNA" evidence="15">
    <location>
        <position position="12"/>
    </location>
</feature>
<evidence type="ECO:0000256" key="8">
    <source>
        <dbReference type="ARBA" id="ARBA00022833"/>
    </source>
</evidence>
<keyword evidence="4 15" id="KW-0479">Metal-binding</keyword>
<evidence type="ECO:0000256" key="12">
    <source>
        <dbReference type="ARBA" id="ARBA00023268"/>
    </source>
</evidence>
<dbReference type="CDD" id="cd08966">
    <property type="entry name" value="EcFpg-like_N"/>
    <property type="match status" value="1"/>
</dbReference>
<dbReference type="InterPro" id="IPR015886">
    <property type="entry name" value="H2TH_FPG"/>
</dbReference>
<dbReference type="SUPFAM" id="SSF81624">
    <property type="entry name" value="N-terminal domain of MutM-like DNA repair proteins"/>
    <property type="match status" value="1"/>
</dbReference>
<gene>
    <name evidence="15" type="primary">mutM</name>
    <name evidence="15" type="synonym">fpg</name>
    <name evidence="18" type="ORF">AWT59_1508</name>
</gene>
<dbReference type="Gene3D" id="3.20.190.10">
    <property type="entry name" value="MutM-like, N-terminal"/>
    <property type="match status" value="1"/>
</dbReference>
<evidence type="ECO:0000256" key="13">
    <source>
        <dbReference type="ARBA" id="ARBA00023295"/>
    </source>
</evidence>
<evidence type="ECO:0000256" key="14">
    <source>
        <dbReference type="ARBA" id="ARBA00044632"/>
    </source>
</evidence>
<dbReference type="EC" id="3.2.2.23" evidence="15"/>
<feature type="binding site" evidence="15">
    <location>
        <position position="120"/>
    </location>
    <ligand>
        <name>DNA</name>
        <dbReference type="ChEBI" id="CHEBI:16991"/>
    </ligand>
</feature>
<evidence type="ECO:0000256" key="9">
    <source>
        <dbReference type="ARBA" id="ARBA00023125"/>
    </source>
</evidence>
<dbReference type="InterPro" id="IPR035937">
    <property type="entry name" value="FPG_N"/>
</dbReference>
<comment type="similarity">
    <text evidence="2 15">Belongs to the FPG family.</text>
</comment>
<dbReference type="InterPro" id="IPR015887">
    <property type="entry name" value="DNA_glyclase_Znf_dom_DNA_BS"/>
</dbReference>
<evidence type="ECO:0000259" key="17">
    <source>
        <dbReference type="PROSITE" id="PS51068"/>
    </source>
</evidence>
<dbReference type="SMART" id="SM00898">
    <property type="entry name" value="Fapy_DNA_glyco"/>
    <property type="match status" value="1"/>
</dbReference>
<dbReference type="GO" id="GO:0006284">
    <property type="term" value="P:base-excision repair"/>
    <property type="evidence" value="ECO:0007669"/>
    <property type="project" value="InterPro"/>
</dbReference>
<dbReference type="GO" id="GO:0008270">
    <property type="term" value="F:zinc ion binding"/>
    <property type="evidence" value="ECO:0007669"/>
    <property type="project" value="UniProtKB-UniRule"/>
</dbReference>
<dbReference type="SUPFAM" id="SSF46946">
    <property type="entry name" value="S13-like H2TH domain"/>
    <property type="match status" value="1"/>
</dbReference>
<dbReference type="EC" id="4.2.99.18" evidence="15"/>
<dbReference type="Pfam" id="PF06831">
    <property type="entry name" value="H2TH"/>
    <property type="match status" value="1"/>
</dbReference>
<sequence>MPIPFGIVNIMPELPEVETTRRGLDAHLTGLTIANAVIRNASLRWPIQKNLPGLLRGQTIRSLKRRAKYLLMDCGNGTLILHLGMSGSLRILPANTAPEKHDHFDLILGNGNLMRLRDPRRFGAVLWHGGDVHAHPLLASLGPEPLEDGPLEKNFDARYLYRVTRGRSISIKQCIMDNHIVVGVGNIYANEALFRAGIKPQLAAGKLSLPRCAELVREIRATLAEAIQLGGSTLRDFVNTSGQPGYFQQTYWVYGRTGEPCRRCAAPIKQIKQGQRSSFYCVNCQK</sequence>
<dbReference type="PANTHER" id="PTHR22993:SF9">
    <property type="entry name" value="FORMAMIDOPYRIMIDINE-DNA GLYCOSYLASE"/>
    <property type="match status" value="1"/>
</dbReference>
<evidence type="ECO:0000256" key="1">
    <source>
        <dbReference type="ARBA" id="ARBA00001668"/>
    </source>
</evidence>
<comment type="caution">
    <text evidence="18">The sequence shown here is derived from an EMBL/GenBank/DDBJ whole genome shotgun (WGS) entry which is preliminary data.</text>
</comment>
<evidence type="ECO:0000313" key="19">
    <source>
        <dbReference type="Proteomes" id="UP000070578"/>
    </source>
</evidence>
<keyword evidence="5 15" id="KW-0227">DNA damage</keyword>
<feature type="active site" description="Proton donor; for beta-elimination activity" evidence="15">
    <location>
        <position position="68"/>
    </location>
</feature>
<proteinExistence type="inferred from homology"/>
<reference evidence="18 19" key="2">
    <citation type="submission" date="2016-03" db="EMBL/GenBank/DDBJ databases">
        <title>New uncultured bacterium of the family Gallionellaceae from acid mine drainage: description and reconstruction of genome based on metagenomic analysis of microbial community.</title>
        <authorList>
            <person name="Kadnikov V."/>
            <person name="Ivasenko D."/>
            <person name="Beletsky A."/>
            <person name="Mardanov A."/>
            <person name="Danilova E."/>
            <person name="Pimenov N."/>
            <person name="Karnachuk O."/>
            <person name="Ravin N."/>
        </authorList>
    </citation>
    <scope>NUCLEOTIDE SEQUENCE [LARGE SCALE GENOMIC DNA]</scope>
    <source>
        <strain evidence="18">ShG14-8</strain>
    </source>
</reference>
<keyword evidence="11 15" id="KW-0456">Lyase</keyword>
<dbReference type="GO" id="GO:0034039">
    <property type="term" value="F:8-oxo-7,8-dihydroguanine DNA N-glycosylase activity"/>
    <property type="evidence" value="ECO:0007669"/>
    <property type="project" value="TreeGrafter"/>
</dbReference>
<keyword evidence="10 15" id="KW-0234">DNA repair</keyword>
<dbReference type="SMART" id="SM01232">
    <property type="entry name" value="H2TH"/>
    <property type="match status" value="1"/>
</dbReference>
<protein>
    <recommendedName>
        <fullName evidence="15">Formamidopyrimidine-DNA glycosylase</fullName>
        <shortName evidence="15">Fapy-DNA glycosylase</shortName>
        <ecNumber evidence="15">3.2.2.23</ecNumber>
    </recommendedName>
    <alternativeName>
        <fullName evidence="15">DNA-(apurinic or apyrimidinic site) lyase MutM</fullName>
        <shortName evidence="15">AP lyase MutM</shortName>
        <ecNumber evidence="15">4.2.99.18</ecNumber>
    </alternativeName>
</protein>
<dbReference type="AlphaFoldDB" id="A0A139BTR6"/>
<dbReference type="PROSITE" id="PS01242">
    <property type="entry name" value="ZF_FPG_1"/>
    <property type="match status" value="1"/>
</dbReference>
<reference evidence="18 19" key="1">
    <citation type="submission" date="2016-02" db="EMBL/GenBank/DDBJ databases">
        <authorList>
            <person name="Wen L."/>
            <person name="He K."/>
            <person name="Yang H."/>
        </authorList>
    </citation>
    <scope>NUCLEOTIDE SEQUENCE [LARGE SCALE GENOMIC DNA]</scope>
    <source>
        <strain evidence="18">ShG14-8</strain>
    </source>
</reference>
<keyword evidence="12 15" id="KW-0511">Multifunctional enzyme</keyword>
<dbReference type="Gene3D" id="1.10.8.50">
    <property type="match status" value="1"/>
</dbReference>
<dbReference type="InterPro" id="IPR012319">
    <property type="entry name" value="FPG_cat"/>
</dbReference>
<feature type="binding site" evidence="15">
    <location>
        <position position="101"/>
    </location>
    <ligand>
        <name>DNA</name>
        <dbReference type="ChEBI" id="CHEBI:16991"/>
    </ligand>
</feature>
<comment type="function">
    <text evidence="15">Involved in base excision repair of DNA damaged by oxidation or by mutagenic agents. Acts as DNA glycosylase that recognizes and removes damaged bases. Has a preference for oxidized purines, such as 7,8-dihydro-8-oxoguanine (8-oxoG). Has AP (apurinic/apyrimidinic) lyase activity and introduces nicks in the DNA strand. Cleaves the DNA backbone by beta-delta elimination to generate a single-strand break at the site of the removed base with both 3'- and 5'-phosphates.</text>
</comment>
<dbReference type="EMBL" id="LSLI01000032">
    <property type="protein sequence ID" value="KXS32360.1"/>
    <property type="molecule type" value="Genomic_DNA"/>
</dbReference>
<comment type="subunit">
    <text evidence="3 15">Monomer.</text>
</comment>
<evidence type="ECO:0000256" key="3">
    <source>
        <dbReference type="ARBA" id="ARBA00011245"/>
    </source>
</evidence>
<dbReference type="InterPro" id="IPR010979">
    <property type="entry name" value="Ribosomal_uS13-like_H2TH"/>
</dbReference>
<keyword evidence="6 15" id="KW-0863">Zinc-finger</keyword>
<dbReference type="GO" id="GO:0140078">
    <property type="term" value="F:class I DNA-(apurinic or apyrimidinic site) endonuclease activity"/>
    <property type="evidence" value="ECO:0007669"/>
    <property type="project" value="UniProtKB-EC"/>
</dbReference>
<evidence type="ECO:0000259" key="16">
    <source>
        <dbReference type="PROSITE" id="PS51066"/>
    </source>
</evidence>
<comment type="catalytic activity">
    <reaction evidence="1 15">
        <text>Hydrolysis of DNA containing ring-opened 7-methylguanine residues, releasing 2,6-diamino-4-hydroxy-5-(N-methyl)formamidopyrimidine.</text>
        <dbReference type="EC" id="3.2.2.23"/>
    </reaction>
</comment>
<dbReference type="FunFam" id="1.10.8.50:FF:000003">
    <property type="entry name" value="Formamidopyrimidine-DNA glycosylase"/>
    <property type="match status" value="1"/>
</dbReference>
<dbReference type="SUPFAM" id="SSF57716">
    <property type="entry name" value="Glucocorticoid receptor-like (DNA-binding domain)"/>
    <property type="match status" value="1"/>
</dbReference>
<keyword evidence="9 15" id="KW-0238">DNA-binding</keyword>
<dbReference type="PROSITE" id="PS51066">
    <property type="entry name" value="ZF_FPG_2"/>
    <property type="match status" value="1"/>
</dbReference>
<evidence type="ECO:0000256" key="15">
    <source>
        <dbReference type="HAMAP-Rule" id="MF_00103"/>
    </source>
</evidence>
<comment type="catalytic activity">
    <reaction evidence="14 15">
        <text>2'-deoxyribonucleotide-(2'-deoxyribose 5'-phosphate)-2'-deoxyribonucleotide-DNA = a 3'-end 2'-deoxyribonucleotide-(2,3-dehydro-2,3-deoxyribose 5'-phosphate)-DNA + a 5'-end 5'-phospho-2'-deoxyribonucleoside-DNA + H(+)</text>
        <dbReference type="Rhea" id="RHEA:66592"/>
        <dbReference type="Rhea" id="RHEA-COMP:13180"/>
        <dbReference type="Rhea" id="RHEA-COMP:16897"/>
        <dbReference type="Rhea" id="RHEA-COMP:17067"/>
        <dbReference type="ChEBI" id="CHEBI:15378"/>
        <dbReference type="ChEBI" id="CHEBI:136412"/>
        <dbReference type="ChEBI" id="CHEBI:157695"/>
        <dbReference type="ChEBI" id="CHEBI:167181"/>
        <dbReference type="EC" id="4.2.99.18"/>
    </reaction>
</comment>
<dbReference type="NCBIfam" id="NF002211">
    <property type="entry name" value="PRK01103.1"/>
    <property type="match status" value="1"/>
</dbReference>
<keyword evidence="7 15" id="KW-0378">Hydrolase</keyword>
<name>A0A139BTR6_9PROT</name>
<accession>A0A139BTR6</accession>
<evidence type="ECO:0000313" key="18">
    <source>
        <dbReference type="EMBL" id="KXS32360.1"/>
    </source>
</evidence>
<evidence type="ECO:0000256" key="4">
    <source>
        <dbReference type="ARBA" id="ARBA00022723"/>
    </source>
</evidence>
<dbReference type="Pfam" id="PF01149">
    <property type="entry name" value="Fapy_DNA_glyco"/>
    <property type="match status" value="1"/>
</dbReference>
<evidence type="ECO:0000256" key="2">
    <source>
        <dbReference type="ARBA" id="ARBA00009409"/>
    </source>
</evidence>
<dbReference type="InterPro" id="IPR010663">
    <property type="entry name" value="Znf_FPG/IleRS"/>
</dbReference>
<evidence type="ECO:0000256" key="6">
    <source>
        <dbReference type="ARBA" id="ARBA00022771"/>
    </source>
</evidence>
<feature type="active site" description="Proton donor" evidence="15">
    <location>
        <position position="13"/>
    </location>
</feature>
<feature type="active site" description="Proton donor; for delta-elimination activity" evidence="15">
    <location>
        <position position="276"/>
    </location>
</feature>
<feature type="domain" description="Formamidopyrimidine-DNA glycosylase catalytic" evidence="17">
    <location>
        <begin position="12"/>
        <end position="123"/>
    </location>
</feature>
<feature type="domain" description="FPG-type" evidence="16">
    <location>
        <begin position="252"/>
        <end position="286"/>
    </location>
</feature>
<evidence type="ECO:0000256" key="11">
    <source>
        <dbReference type="ARBA" id="ARBA00023239"/>
    </source>
</evidence>
<evidence type="ECO:0000256" key="10">
    <source>
        <dbReference type="ARBA" id="ARBA00023204"/>
    </source>
</evidence>
<dbReference type="PROSITE" id="PS51068">
    <property type="entry name" value="FPG_CAT"/>
    <property type="match status" value="1"/>
</dbReference>
<keyword evidence="13 15" id="KW-0326">Glycosidase</keyword>